<dbReference type="AlphaFoldDB" id="W9B326"/>
<evidence type="ECO:0000313" key="1">
    <source>
        <dbReference type="EMBL" id="CDO09196.1"/>
    </source>
</evidence>
<evidence type="ECO:0000313" key="2">
    <source>
        <dbReference type="Proteomes" id="UP000028870"/>
    </source>
</evidence>
<dbReference type="OrthoDB" id="9804891at2"/>
<name>W9B326_MYCCO</name>
<reference evidence="1" key="2">
    <citation type="submission" date="2014-03" db="EMBL/GenBank/DDBJ databases">
        <authorList>
            <person name="Urmite Genomes"/>
        </authorList>
    </citation>
    <scope>NUCLEOTIDE SEQUENCE</scope>
    <source>
        <strain evidence="1">DSM 44829</strain>
    </source>
</reference>
<dbReference type="InterPro" id="IPR011008">
    <property type="entry name" value="Dimeric_a/b-barrel"/>
</dbReference>
<sequence length="100" mass="10784">MLSFLVTLEARHGREADVAAVLREANKLVGAEPGAHVWFGFHYGGTTFGILDAFETDCEPHARLHSRVRTAVEAHAELFATPPVITIVDGLDAPLPRGPV</sequence>
<organism evidence="1 2">
    <name type="scientific">Mycolicibacterium cosmeticum</name>
    <dbReference type="NCBI Taxonomy" id="258533"/>
    <lineage>
        <taxon>Bacteria</taxon>
        <taxon>Bacillati</taxon>
        <taxon>Actinomycetota</taxon>
        <taxon>Actinomycetes</taxon>
        <taxon>Mycobacteriales</taxon>
        <taxon>Mycobacteriaceae</taxon>
        <taxon>Mycolicibacterium</taxon>
    </lineage>
</organism>
<accession>W9B326</accession>
<protein>
    <recommendedName>
        <fullName evidence="3">Antibiotic biosynthesis monooxygenase</fullName>
    </recommendedName>
</protein>
<dbReference type="SUPFAM" id="SSF54909">
    <property type="entry name" value="Dimeric alpha+beta barrel"/>
    <property type="match status" value="1"/>
</dbReference>
<evidence type="ECO:0008006" key="3">
    <source>
        <dbReference type="Google" id="ProtNLM"/>
    </source>
</evidence>
<proteinExistence type="predicted"/>
<dbReference type="Gene3D" id="3.30.70.100">
    <property type="match status" value="1"/>
</dbReference>
<comment type="caution">
    <text evidence="1">The sequence shown here is derived from an EMBL/GenBank/DDBJ whole genome shotgun (WGS) entry which is preliminary data.</text>
</comment>
<gene>
    <name evidence="1" type="ORF">BN977_04016</name>
</gene>
<dbReference type="STRING" id="258533.BN977_04016"/>
<dbReference type="Proteomes" id="UP000028870">
    <property type="component" value="Unassembled WGS sequence"/>
</dbReference>
<keyword evidence="2" id="KW-1185">Reference proteome</keyword>
<dbReference type="eggNOG" id="COG1359">
    <property type="taxonomic scope" value="Bacteria"/>
</dbReference>
<dbReference type="EMBL" id="CCBB010000003">
    <property type="protein sequence ID" value="CDO09196.1"/>
    <property type="molecule type" value="Genomic_DNA"/>
</dbReference>
<reference evidence="1" key="1">
    <citation type="submission" date="2014-03" db="EMBL/GenBank/DDBJ databases">
        <title>Draft Genome Sequence of Mycobacterium cosmeticum DSM 44829.</title>
        <authorList>
            <person name="Croce O."/>
            <person name="Robert C."/>
            <person name="Raoult D."/>
            <person name="Drancourt M."/>
        </authorList>
    </citation>
    <scope>NUCLEOTIDE SEQUENCE [LARGE SCALE GENOMIC DNA]</scope>
    <source>
        <strain evidence="1">DSM 44829</strain>
    </source>
</reference>